<dbReference type="InterPro" id="IPR019954">
    <property type="entry name" value="Ubiquitin_CS"/>
</dbReference>
<dbReference type="GO" id="GO:0005829">
    <property type="term" value="C:cytosol"/>
    <property type="evidence" value="ECO:0007669"/>
    <property type="project" value="TreeGrafter"/>
</dbReference>
<feature type="compositionally biased region" description="Low complexity" evidence="1">
    <location>
        <begin position="120"/>
        <end position="132"/>
    </location>
</feature>
<feature type="region of interest" description="Disordered" evidence="1">
    <location>
        <begin position="1"/>
        <end position="37"/>
    </location>
</feature>
<accession>W7HTS5</accession>
<dbReference type="InterPro" id="IPR000626">
    <property type="entry name" value="Ubiquitin-like_dom"/>
</dbReference>
<evidence type="ECO:0000313" key="5">
    <source>
        <dbReference type="Proteomes" id="UP000024837"/>
    </source>
</evidence>
<gene>
    <name evidence="4" type="ORF">DRE_07572</name>
</gene>
<dbReference type="InterPro" id="IPR015940">
    <property type="entry name" value="UBA"/>
</dbReference>
<dbReference type="GO" id="GO:0036503">
    <property type="term" value="P:ERAD pathway"/>
    <property type="evidence" value="ECO:0007669"/>
    <property type="project" value="EnsemblFungi"/>
</dbReference>
<keyword evidence="5" id="KW-1185">Reference proteome</keyword>
<name>W7HTS5_9PEZI</name>
<reference evidence="4 5" key="1">
    <citation type="submission" date="2013-05" db="EMBL/GenBank/DDBJ databases">
        <title>Drechslerella stenobrocha genome reveals carnivorous origination and mechanical trapping mechanism of predatory fungi.</title>
        <authorList>
            <person name="Liu X."/>
            <person name="Zhang W."/>
            <person name="Liu K."/>
        </authorList>
    </citation>
    <scope>NUCLEOTIDE SEQUENCE [LARGE SCALE GENOMIC DNA]</scope>
    <source>
        <strain evidence="4 5">248</strain>
    </source>
</reference>
<dbReference type="Proteomes" id="UP000024837">
    <property type="component" value="Unassembled WGS sequence"/>
</dbReference>
<feature type="compositionally biased region" description="Polar residues" evidence="1">
    <location>
        <begin position="287"/>
        <end position="296"/>
    </location>
</feature>
<dbReference type="SMART" id="SM00213">
    <property type="entry name" value="UBQ"/>
    <property type="match status" value="1"/>
</dbReference>
<dbReference type="OrthoDB" id="267397at2759"/>
<organism evidence="4 5">
    <name type="scientific">Drechslerella stenobrocha 248</name>
    <dbReference type="NCBI Taxonomy" id="1043628"/>
    <lineage>
        <taxon>Eukaryota</taxon>
        <taxon>Fungi</taxon>
        <taxon>Dikarya</taxon>
        <taxon>Ascomycota</taxon>
        <taxon>Pezizomycotina</taxon>
        <taxon>Orbiliomycetes</taxon>
        <taxon>Orbiliales</taxon>
        <taxon>Orbiliaceae</taxon>
        <taxon>Drechslerella</taxon>
    </lineage>
</organism>
<feature type="region of interest" description="Disordered" evidence="1">
    <location>
        <begin position="120"/>
        <end position="188"/>
    </location>
</feature>
<dbReference type="GO" id="GO:0006511">
    <property type="term" value="P:ubiquitin-dependent protein catabolic process"/>
    <property type="evidence" value="ECO:0007669"/>
    <property type="project" value="TreeGrafter"/>
</dbReference>
<proteinExistence type="predicted"/>
<dbReference type="SMART" id="SM00727">
    <property type="entry name" value="STI1"/>
    <property type="match status" value="2"/>
</dbReference>
<evidence type="ECO:0000259" key="3">
    <source>
        <dbReference type="PROSITE" id="PS50053"/>
    </source>
</evidence>
<dbReference type="GO" id="GO:0030474">
    <property type="term" value="P:spindle pole body duplication"/>
    <property type="evidence" value="ECO:0007669"/>
    <property type="project" value="EnsemblFungi"/>
</dbReference>
<dbReference type="SUPFAM" id="SSF46934">
    <property type="entry name" value="UBA-like"/>
    <property type="match status" value="1"/>
</dbReference>
<feature type="region of interest" description="Disordered" evidence="1">
    <location>
        <begin position="355"/>
        <end position="416"/>
    </location>
</feature>
<feature type="domain" description="UBA" evidence="2">
    <location>
        <begin position="450"/>
        <end position="494"/>
    </location>
</feature>
<dbReference type="PROSITE" id="PS50030">
    <property type="entry name" value="UBA"/>
    <property type="match status" value="1"/>
</dbReference>
<dbReference type="FunFam" id="1.10.8.10:FF:000024">
    <property type="entry name" value="Ubiquitin domain-containing protein DSK2"/>
    <property type="match status" value="1"/>
</dbReference>
<protein>
    <recommendedName>
        <fullName evidence="6">Deubiquitination-protection protein dph1</fullName>
    </recommendedName>
</protein>
<dbReference type="PANTHER" id="PTHR10677:SF3">
    <property type="entry name" value="FI07626P-RELATED"/>
    <property type="match status" value="1"/>
</dbReference>
<dbReference type="PRINTS" id="PR00348">
    <property type="entry name" value="UBIQUITIN"/>
</dbReference>
<dbReference type="Gene3D" id="3.10.20.90">
    <property type="entry name" value="Phosphatidylinositol 3-kinase Catalytic Subunit, Chain A, domain 1"/>
    <property type="match status" value="1"/>
</dbReference>
<dbReference type="Gene3D" id="1.10.8.10">
    <property type="entry name" value="DNA helicase RuvA subunit, C-terminal domain"/>
    <property type="match status" value="1"/>
</dbReference>
<dbReference type="PROSITE" id="PS50053">
    <property type="entry name" value="UBIQUITIN_2"/>
    <property type="match status" value="1"/>
</dbReference>
<feature type="compositionally biased region" description="Low complexity" evidence="1">
    <location>
        <begin position="359"/>
        <end position="402"/>
    </location>
</feature>
<dbReference type="Pfam" id="PF00240">
    <property type="entry name" value="ubiquitin"/>
    <property type="match status" value="1"/>
</dbReference>
<feature type="compositionally biased region" description="Polar residues" evidence="1">
    <location>
        <begin position="157"/>
        <end position="166"/>
    </location>
</feature>
<feature type="region of interest" description="Disordered" evidence="1">
    <location>
        <begin position="283"/>
        <end position="313"/>
    </location>
</feature>
<dbReference type="SUPFAM" id="SSF54236">
    <property type="entry name" value="Ubiquitin-like"/>
    <property type="match status" value="1"/>
</dbReference>
<dbReference type="GO" id="GO:0030674">
    <property type="term" value="F:protein-macromolecule adaptor activity"/>
    <property type="evidence" value="ECO:0007669"/>
    <property type="project" value="EnsemblFungi"/>
</dbReference>
<sequence length="495" mass="50116">MSSGTPTSNDAPPPPYESDPAESSSAAADKDKDKDDESITFTVKSIADTKIPVTVNPFITIAELKQQLAAPSSIPAERQRLIYSGRVLKDDQTVNSYKIQSGHTVHLVKGAASTASAARGAVGGSSASSSGTAAGGPAGGTGAANPTLQLPNMAAGTGTSPLSRLTNHIPLPSAEMFGPDGGMGPPPDPEQMLNMLEQPEVRASMNAVLQNPALLDSLIQSNPMLQAMGPEARRMMQSEEFRRMMTDPTMIRQMTQMQRMMGMGPFGRGGMFGGAGGAGAFPAPGVTDQTPTEQQQGAGAGLPNPAAGIPGAGIPGANPFAALFNPPQAPPSLGAGGPAGNPFMFMNPALFGVMPPQAPAGQTQTPASSDPAGASAGTSTGAGASAGASAGTGASPGAAGAGLPPFNPFMPPQNLDFGQLQNMMQMMGLTPPAGAYGGGGSPPAPPDNRPPEERYAEQLRQLNDMGFFDFDRNISALRRSGGSVQGAIELLLSGP</sequence>
<feature type="compositionally biased region" description="Basic and acidic residues" evidence="1">
    <location>
        <begin position="28"/>
        <end position="37"/>
    </location>
</feature>
<dbReference type="InterPro" id="IPR029071">
    <property type="entry name" value="Ubiquitin-like_domsf"/>
</dbReference>
<dbReference type="PANTHER" id="PTHR10677">
    <property type="entry name" value="UBIQUILIN"/>
    <property type="match status" value="1"/>
</dbReference>
<dbReference type="InterPro" id="IPR006636">
    <property type="entry name" value="STI1_HS-bd"/>
</dbReference>
<dbReference type="EMBL" id="KI966462">
    <property type="protein sequence ID" value="EWC43462.1"/>
    <property type="molecule type" value="Genomic_DNA"/>
</dbReference>
<dbReference type="GO" id="GO:0036435">
    <property type="term" value="F:K48-linked polyubiquitin modification-dependent protein binding"/>
    <property type="evidence" value="ECO:0007669"/>
    <property type="project" value="EnsemblFungi"/>
</dbReference>
<dbReference type="CDD" id="cd16106">
    <property type="entry name" value="Ubl_Dsk2p_like"/>
    <property type="match status" value="1"/>
</dbReference>
<evidence type="ECO:0008006" key="6">
    <source>
        <dbReference type="Google" id="ProtNLM"/>
    </source>
</evidence>
<dbReference type="HOGENOM" id="CLU_024293_0_1_1"/>
<evidence type="ECO:0000256" key="1">
    <source>
        <dbReference type="SAM" id="MobiDB-lite"/>
    </source>
</evidence>
<dbReference type="AlphaFoldDB" id="W7HTS5"/>
<feature type="region of interest" description="Disordered" evidence="1">
    <location>
        <begin position="428"/>
        <end position="454"/>
    </location>
</feature>
<dbReference type="InterPro" id="IPR019956">
    <property type="entry name" value="Ubiquitin_dom"/>
</dbReference>
<evidence type="ECO:0000313" key="4">
    <source>
        <dbReference type="EMBL" id="EWC43462.1"/>
    </source>
</evidence>
<dbReference type="InterPro" id="IPR015496">
    <property type="entry name" value="Ubiquilin"/>
</dbReference>
<dbReference type="InterPro" id="IPR009060">
    <property type="entry name" value="UBA-like_sf"/>
</dbReference>
<dbReference type="SMART" id="SM00165">
    <property type="entry name" value="UBA"/>
    <property type="match status" value="1"/>
</dbReference>
<dbReference type="Pfam" id="PF23195">
    <property type="entry name" value="UBQLN1"/>
    <property type="match status" value="1"/>
</dbReference>
<dbReference type="PROSITE" id="PS00299">
    <property type="entry name" value="UBIQUITIN_1"/>
    <property type="match status" value="1"/>
</dbReference>
<feature type="compositionally biased region" description="Gly residues" evidence="1">
    <location>
        <begin position="133"/>
        <end position="142"/>
    </location>
</feature>
<feature type="domain" description="Ubiquitin-like" evidence="3">
    <location>
        <begin position="39"/>
        <end position="108"/>
    </location>
</feature>
<dbReference type="Pfam" id="PF00627">
    <property type="entry name" value="UBA"/>
    <property type="match status" value="1"/>
</dbReference>
<dbReference type="GO" id="GO:0072665">
    <property type="term" value="P:protein localization to vacuole"/>
    <property type="evidence" value="ECO:0007669"/>
    <property type="project" value="EnsemblFungi"/>
</dbReference>
<dbReference type="CDD" id="cd14324">
    <property type="entry name" value="UBA_Dsk2p_like"/>
    <property type="match status" value="1"/>
</dbReference>
<evidence type="ECO:0000259" key="2">
    <source>
        <dbReference type="PROSITE" id="PS50030"/>
    </source>
</evidence>